<comment type="caution">
    <text evidence="2">The sequence shown here is derived from an EMBL/GenBank/DDBJ whole genome shotgun (WGS) entry which is preliminary data.</text>
</comment>
<organism evidence="2 3">
    <name type="scientific">Fusarium longipes</name>
    <dbReference type="NCBI Taxonomy" id="694270"/>
    <lineage>
        <taxon>Eukaryota</taxon>
        <taxon>Fungi</taxon>
        <taxon>Dikarya</taxon>
        <taxon>Ascomycota</taxon>
        <taxon>Pezizomycotina</taxon>
        <taxon>Sordariomycetes</taxon>
        <taxon>Hypocreomycetidae</taxon>
        <taxon>Hypocreales</taxon>
        <taxon>Nectriaceae</taxon>
        <taxon>Fusarium</taxon>
    </lineage>
</organism>
<feature type="region of interest" description="Disordered" evidence="1">
    <location>
        <begin position="1"/>
        <end position="53"/>
    </location>
</feature>
<evidence type="ECO:0000256" key="1">
    <source>
        <dbReference type="SAM" id="MobiDB-lite"/>
    </source>
</evidence>
<feature type="non-terminal residue" evidence="2">
    <location>
        <position position="1"/>
    </location>
</feature>
<gene>
    <name evidence="2" type="ORF">FLONG3_11437</name>
</gene>
<feature type="compositionally biased region" description="Pro residues" evidence="1">
    <location>
        <begin position="1"/>
        <end position="13"/>
    </location>
</feature>
<feature type="region of interest" description="Disordered" evidence="1">
    <location>
        <begin position="70"/>
        <end position="124"/>
    </location>
</feature>
<dbReference type="EMBL" id="PXOG01000488">
    <property type="protein sequence ID" value="RGP58381.1"/>
    <property type="molecule type" value="Genomic_DNA"/>
</dbReference>
<dbReference type="OrthoDB" id="5311469at2759"/>
<evidence type="ECO:0000313" key="3">
    <source>
        <dbReference type="Proteomes" id="UP000266234"/>
    </source>
</evidence>
<sequence>PYPPNSPSPPNEPKPAWATTPSQGWQTPDPNASGFYAPGVKQQHAGPVELPPDNLVAAPAPIFEMDGTSSAAVEMPGSTPVDMHRRGSDELSRAGLGSSAGDATMVSPQTQPGSPYRPHGEMSR</sequence>
<dbReference type="Proteomes" id="UP000266234">
    <property type="component" value="Unassembled WGS sequence"/>
</dbReference>
<feature type="compositionally biased region" description="Basic and acidic residues" evidence="1">
    <location>
        <begin position="82"/>
        <end position="92"/>
    </location>
</feature>
<name>A0A395RE43_9HYPO</name>
<feature type="compositionally biased region" description="Polar residues" evidence="1">
    <location>
        <begin position="19"/>
        <end position="30"/>
    </location>
</feature>
<dbReference type="STRING" id="694270.A0A395RE43"/>
<dbReference type="AlphaFoldDB" id="A0A395RE43"/>
<proteinExistence type="predicted"/>
<accession>A0A395RE43</accession>
<protein>
    <submittedName>
        <fullName evidence="2">Uncharacterized protein</fullName>
    </submittedName>
</protein>
<evidence type="ECO:0000313" key="2">
    <source>
        <dbReference type="EMBL" id="RGP58381.1"/>
    </source>
</evidence>
<keyword evidence="3" id="KW-1185">Reference proteome</keyword>
<reference evidence="2 3" key="1">
    <citation type="journal article" date="2018" name="PLoS Pathog.">
        <title>Evolution of structural diversity of trichothecenes, a family of toxins produced by plant pathogenic and entomopathogenic fungi.</title>
        <authorList>
            <person name="Proctor R.H."/>
            <person name="McCormick S.P."/>
            <person name="Kim H.S."/>
            <person name="Cardoza R.E."/>
            <person name="Stanley A.M."/>
            <person name="Lindo L."/>
            <person name="Kelly A."/>
            <person name="Brown D.W."/>
            <person name="Lee T."/>
            <person name="Vaughan M.M."/>
            <person name="Alexander N.J."/>
            <person name="Busman M."/>
            <person name="Gutierrez S."/>
        </authorList>
    </citation>
    <scope>NUCLEOTIDE SEQUENCE [LARGE SCALE GENOMIC DNA]</scope>
    <source>
        <strain evidence="2 3">NRRL 20695</strain>
    </source>
</reference>